<reference evidence="14" key="1">
    <citation type="submission" date="2018-12" db="EMBL/GenBank/DDBJ databases">
        <title>Dusodibacter welbiota gen. nov., sp. nov., isolated from human faeces and emended description of the Oscillibacter genus.</title>
        <authorList>
            <person name="Le Roy T."/>
            <person name="Van der Smissen P."/>
            <person name="Delzenne N."/>
            <person name="Muccioli G."/>
            <person name="Collet J.F."/>
            <person name="Cani P.D."/>
        </authorList>
    </citation>
    <scope>NUCLEOTIDE SEQUENCE [LARGE SCALE GENOMIC DNA]</scope>
    <source>
        <strain evidence="14">J115</strain>
    </source>
</reference>
<evidence type="ECO:0000256" key="4">
    <source>
        <dbReference type="ARBA" id="ARBA00022432"/>
    </source>
</evidence>
<organism evidence="13 14">
    <name type="scientific">Dysosmobacter welbionis</name>
    <dbReference type="NCBI Taxonomy" id="2093857"/>
    <lineage>
        <taxon>Bacteria</taxon>
        <taxon>Bacillati</taxon>
        <taxon>Bacillota</taxon>
        <taxon>Clostridia</taxon>
        <taxon>Eubacteriales</taxon>
        <taxon>Oscillospiraceae</taxon>
        <taxon>Dysosmobacter</taxon>
    </lineage>
</organism>
<dbReference type="KEGG" id="obj:EIO64_15300"/>
<dbReference type="GO" id="GO:0046872">
    <property type="term" value="F:metal ion binding"/>
    <property type="evidence" value="ECO:0007669"/>
    <property type="project" value="UniProtKB-KW"/>
</dbReference>
<keyword evidence="4 11" id="KW-0312">Gluconeogenesis</keyword>
<keyword evidence="14" id="KW-1185">Reference proteome</keyword>
<keyword evidence="5 11" id="KW-0004">4Fe-4S</keyword>
<dbReference type="PANTHER" id="PTHR30182:SF1">
    <property type="entry name" value="L-SERINE DEHYDRATASE 1"/>
    <property type="match status" value="1"/>
</dbReference>
<comment type="similarity">
    <text evidence="3 11">Belongs to the iron-sulfur dependent L-serine dehydratase family.</text>
</comment>
<proteinExistence type="inferred from homology"/>
<accession>A0A4D7ASE5</accession>
<keyword evidence="9 11" id="KW-0456">Lyase</keyword>
<dbReference type="GO" id="GO:0003941">
    <property type="term" value="F:L-serine ammonia-lyase activity"/>
    <property type="evidence" value="ECO:0007669"/>
    <property type="project" value="UniProtKB-UniRule"/>
</dbReference>
<comment type="cofactor">
    <cofactor evidence="1 11">
        <name>[4Fe-4S] cluster</name>
        <dbReference type="ChEBI" id="CHEBI:49883"/>
    </cofactor>
</comment>
<evidence type="ECO:0000256" key="8">
    <source>
        <dbReference type="ARBA" id="ARBA00023014"/>
    </source>
</evidence>
<dbReference type="EC" id="4.3.1.17" evidence="11"/>
<dbReference type="NCBIfam" id="TIGR00718">
    <property type="entry name" value="sda_alpha"/>
    <property type="match status" value="1"/>
</dbReference>
<comment type="catalytic activity">
    <reaction evidence="10 11">
        <text>L-serine = pyruvate + NH4(+)</text>
        <dbReference type="Rhea" id="RHEA:19169"/>
        <dbReference type="ChEBI" id="CHEBI:15361"/>
        <dbReference type="ChEBI" id="CHEBI:28938"/>
        <dbReference type="ChEBI" id="CHEBI:33384"/>
        <dbReference type="EC" id="4.3.1.17"/>
    </reaction>
</comment>
<evidence type="ECO:0000313" key="13">
    <source>
        <dbReference type="EMBL" id="QCI60413.1"/>
    </source>
</evidence>
<dbReference type="PANTHER" id="PTHR30182">
    <property type="entry name" value="L-SERINE DEHYDRATASE"/>
    <property type="match status" value="1"/>
</dbReference>
<dbReference type="RefSeq" id="WP_119310742.1">
    <property type="nucleotide sequence ID" value="NZ_CP034413.3"/>
</dbReference>
<feature type="domain" description="Serine dehydratase-like alpha subunit" evidence="12">
    <location>
        <begin position="20"/>
        <end position="275"/>
    </location>
</feature>
<evidence type="ECO:0000256" key="2">
    <source>
        <dbReference type="ARBA" id="ARBA00004742"/>
    </source>
</evidence>
<dbReference type="Proteomes" id="UP000298642">
    <property type="component" value="Chromosome"/>
</dbReference>
<gene>
    <name evidence="13" type="primary">sdaAA</name>
    <name evidence="13" type="ORF">EIO64_15300</name>
</gene>
<name>A0A4D7ASE5_9FIRM</name>
<keyword evidence="8 11" id="KW-0411">Iron-sulfur</keyword>
<evidence type="ECO:0000256" key="7">
    <source>
        <dbReference type="ARBA" id="ARBA00023004"/>
    </source>
</evidence>
<evidence type="ECO:0000256" key="9">
    <source>
        <dbReference type="ARBA" id="ARBA00023239"/>
    </source>
</evidence>
<dbReference type="GO" id="GO:0006094">
    <property type="term" value="P:gluconeogenesis"/>
    <property type="evidence" value="ECO:0007669"/>
    <property type="project" value="UniProtKB-KW"/>
</dbReference>
<comment type="pathway">
    <text evidence="2">Carbohydrate biosynthesis; gluconeogenesis.</text>
</comment>
<evidence type="ECO:0000256" key="6">
    <source>
        <dbReference type="ARBA" id="ARBA00022723"/>
    </source>
</evidence>
<evidence type="ECO:0000256" key="11">
    <source>
        <dbReference type="RuleBase" id="RU366059"/>
    </source>
</evidence>
<protein>
    <recommendedName>
        <fullName evidence="11">L-serine dehydratase</fullName>
        <ecNumber evidence="11">4.3.1.17</ecNumber>
    </recommendedName>
</protein>
<evidence type="ECO:0000313" key="14">
    <source>
        <dbReference type="Proteomes" id="UP000298642"/>
    </source>
</evidence>
<evidence type="ECO:0000259" key="12">
    <source>
        <dbReference type="Pfam" id="PF03313"/>
    </source>
</evidence>
<dbReference type="GO" id="GO:0051539">
    <property type="term" value="F:4 iron, 4 sulfur cluster binding"/>
    <property type="evidence" value="ECO:0007669"/>
    <property type="project" value="UniProtKB-UniRule"/>
</dbReference>
<evidence type="ECO:0000256" key="1">
    <source>
        <dbReference type="ARBA" id="ARBA00001966"/>
    </source>
</evidence>
<dbReference type="Pfam" id="PF03313">
    <property type="entry name" value="SDH_alpha"/>
    <property type="match status" value="1"/>
</dbReference>
<keyword evidence="7 11" id="KW-0408">Iron</keyword>
<dbReference type="InterPro" id="IPR051318">
    <property type="entry name" value="Fe-S_L-Ser"/>
</dbReference>
<dbReference type="AlphaFoldDB" id="A0A4D7ASE5"/>
<dbReference type="InterPro" id="IPR004642">
    <property type="entry name" value="Ser_deHydtase_asu"/>
</dbReference>
<dbReference type="InterPro" id="IPR005130">
    <property type="entry name" value="Ser_deHydtase-like_asu"/>
</dbReference>
<evidence type="ECO:0000256" key="3">
    <source>
        <dbReference type="ARBA" id="ARBA00008636"/>
    </source>
</evidence>
<keyword evidence="6 11" id="KW-0479">Metal-binding</keyword>
<evidence type="ECO:0000256" key="10">
    <source>
        <dbReference type="ARBA" id="ARBA00049406"/>
    </source>
</evidence>
<dbReference type="EMBL" id="CP034413">
    <property type="protein sequence ID" value="QCI60413.1"/>
    <property type="molecule type" value="Genomic_DNA"/>
</dbReference>
<dbReference type="GeneID" id="89523462"/>
<evidence type="ECO:0000256" key="5">
    <source>
        <dbReference type="ARBA" id="ARBA00022485"/>
    </source>
</evidence>
<sequence>MALDSMQEIFDKIQAGRKPFWQVVRDTDVEERQVTAEASFEKMHATWRAMVESVDTYRADRRSVSGLVGGDAQRMWDYAAQQETLCGPYLQEVIATALCVAESNACMHRIVAAPTAGACGVLPAVLVPLYRRGAVDEEAIVRALYVAAGIGAVVGYRASISGASGGCQAEVGTAAAMAAGALVDLRGGGPEQIGHAVAMALKNLMGLVCDPVAGLVEVPCVKRNVIGAVNAVSAADMALAGIESRVPVDQVIDCMGDVGRRLPVELRETALGGLAATPFGQSVKAKREERRSQEQEL</sequence>